<dbReference type="InterPro" id="IPR011049">
    <property type="entry name" value="Serralysin-like_metalloprot_C"/>
</dbReference>
<comment type="caution">
    <text evidence="3">The sequence shown here is derived from an EMBL/GenBank/DDBJ whole genome shotgun (WGS) entry which is preliminary data.</text>
</comment>
<dbReference type="Pfam" id="PF00353">
    <property type="entry name" value="HemolysinCabind"/>
    <property type="match status" value="3"/>
</dbReference>
<accession>A0A8J6PFQ4</accession>
<protein>
    <submittedName>
        <fullName evidence="3">Calcium-binding protein</fullName>
    </submittedName>
</protein>
<dbReference type="PANTHER" id="PTHR38340">
    <property type="entry name" value="S-LAYER PROTEIN"/>
    <property type="match status" value="1"/>
</dbReference>
<sequence>MATFSVTKPVTLDSNQLFVTSLNDVTNLRFENQISASGNPLLGEYVQTFETLSFDYNGITYSYNGEWTQTENRLLVLGSVSITGSYDNIELSQGGETIATYQGREFDVDFGTSPSVQVGDLTGNLLQLLVTLGLANGGNGGYDNLTTNETPNLPDLAFFGNDSLTGDAGVQTLRGSDGNDVINGGAGADIMIGGKGNDTYHVDSAGDKVVEIDGQGTDTVITTASYSFKGVYAENLTLAGSSDINGTGNKFNNIILGNSGNNIIDGAAGADKMSGGLGNDTYYVDNIGDKAVEKQGQGNDTVFSSVSYTLKGQYVEDLILTGSDIINATGNKLNNTIVGNFKGNIIKGGDGNDTLTGGNGGDRFVFDTPLRPSNVDTITDFYERQDSIRLDDAVFVGLTEGALIAKAQFKDIGTGTVDASDRILYDSTTGDLFFDRDGSGTAYDAVKFAVIDNLEPLSYRDFLVI</sequence>
<dbReference type="RefSeq" id="WP_188162588.1">
    <property type="nucleotide sequence ID" value="NZ_JACVVX010000001.1"/>
</dbReference>
<keyword evidence="4" id="KW-1185">Reference proteome</keyword>
<dbReference type="InterPro" id="IPR001343">
    <property type="entry name" value="Hemolysn_Ca-bd"/>
</dbReference>
<evidence type="ECO:0000256" key="1">
    <source>
        <dbReference type="ARBA" id="ARBA00004613"/>
    </source>
</evidence>
<dbReference type="PRINTS" id="PR00313">
    <property type="entry name" value="CABNDNGRPT"/>
</dbReference>
<dbReference type="Gene3D" id="2.150.10.10">
    <property type="entry name" value="Serralysin-like metalloprotease, C-terminal"/>
    <property type="match status" value="2"/>
</dbReference>
<dbReference type="SUPFAM" id="SSF51120">
    <property type="entry name" value="beta-Roll"/>
    <property type="match status" value="2"/>
</dbReference>
<comment type="subcellular location">
    <subcellularLocation>
        <location evidence="1">Secreted</location>
    </subcellularLocation>
</comment>
<reference evidence="3" key="1">
    <citation type="submission" date="2020-09" db="EMBL/GenBank/DDBJ databases">
        <title>Genome seq and assembly of Tianweitania sp.</title>
        <authorList>
            <person name="Chhetri G."/>
        </authorList>
    </citation>
    <scope>NUCLEOTIDE SEQUENCE</scope>
    <source>
        <strain evidence="3">Rool2</strain>
    </source>
</reference>
<dbReference type="Proteomes" id="UP000643405">
    <property type="component" value="Unassembled WGS sequence"/>
</dbReference>
<keyword evidence="2" id="KW-0964">Secreted</keyword>
<dbReference type="InterPro" id="IPR050557">
    <property type="entry name" value="RTX_toxin/Mannuronan_C5-epim"/>
</dbReference>
<dbReference type="EMBL" id="JACVVX010000001">
    <property type="protein sequence ID" value="MBD0413133.1"/>
    <property type="molecule type" value="Genomic_DNA"/>
</dbReference>
<name>A0A8J6PFQ4_9HYPH</name>
<dbReference type="GO" id="GO:0005509">
    <property type="term" value="F:calcium ion binding"/>
    <property type="evidence" value="ECO:0007669"/>
    <property type="project" value="InterPro"/>
</dbReference>
<gene>
    <name evidence="3" type="ORF">ICI42_00495</name>
</gene>
<proteinExistence type="predicted"/>
<evidence type="ECO:0000313" key="3">
    <source>
        <dbReference type="EMBL" id="MBD0413133.1"/>
    </source>
</evidence>
<evidence type="ECO:0000256" key="2">
    <source>
        <dbReference type="ARBA" id="ARBA00022525"/>
    </source>
</evidence>
<dbReference type="GO" id="GO:0005576">
    <property type="term" value="C:extracellular region"/>
    <property type="evidence" value="ECO:0007669"/>
    <property type="project" value="UniProtKB-SubCell"/>
</dbReference>
<dbReference type="PANTHER" id="PTHR38340:SF1">
    <property type="entry name" value="S-LAYER PROTEIN"/>
    <property type="match status" value="1"/>
</dbReference>
<dbReference type="AlphaFoldDB" id="A0A8J6PFQ4"/>
<evidence type="ECO:0000313" key="4">
    <source>
        <dbReference type="Proteomes" id="UP000643405"/>
    </source>
</evidence>
<organism evidence="3 4">
    <name type="scientific">Oryzicola mucosus</name>
    <dbReference type="NCBI Taxonomy" id="2767425"/>
    <lineage>
        <taxon>Bacteria</taxon>
        <taxon>Pseudomonadati</taxon>
        <taxon>Pseudomonadota</taxon>
        <taxon>Alphaproteobacteria</taxon>
        <taxon>Hyphomicrobiales</taxon>
        <taxon>Phyllobacteriaceae</taxon>
        <taxon>Oryzicola</taxon>
    </lineage>
</organism>